<feature type="compositionally biased region" description="Low complexity" evidence="8">
    <location>
        <begin position="151"/>
        <end position="163"/>
    </location>
</feature>
<dbReference type="GO" id="GO:0005524">
    <property type="term" value="F:ATP binding"/>
    <property type="evidence" value="ECO:0007669"/>
    <property type="project" value="UniProtKB-UniRule"/>
</dbReference>
<evidence type="ECO:0000259" key="9">
    <source>
        <dbReference type="PROSITE" id="PS50067"/>
    </source>
</evidence>
<feature type="compositionally biased region" description="Basic and acidic residues" evidence="8">
    <location>
        <begin position="1887"/>
        <end position="1900"/>
    </location>
</feature>
<keyword evidence="2" id="KW-0963">Cytoplasm</keyword>
<dbReference type="InParanoid" id="A0A1X2H811"/>
<keyword evidence="6" id="KW-0505">Motor protein</keyword>
<keyword evidence="4 6" id="KW-0067">ATP-binding</keyword>
<feature type="compositionally biased region" description="Basic and acidic residues" evidence="8">
    <location>
        <begin position="782"/>
        <end position="792"/>
    </location>
</feature>
<evidence type="ECO:0000256" key="6">
    <source>
        <dbReference type="PROSITE-ProRule" id="PRU00283"/>
    </source>
</evidence>
<keyword evidence="3 6" id="KW-0547">Nucleotide-binding</keyword>
<dbReference type="PROSITE" id="PS50067">
    <property type="entry name" value="KINESIN_MOTOR_2"/>
    <property type="match status" value="1"/>
</dbReference>
<evidence type="ECO:0000313" key="10">
    <source>
        <dbReference type="EMBL" id="ORY94715.1"/>
    </source>
</evidence>
<feature type="compositionally biased region" description="Polar residues" evidence="8">
    <location>
        <begin position="1928"/>
        <end position="1941"/>
    </location>
</feature>
<evidence type="ECO:0000256" key="2">
    <source>
        <dbReference type="ARBA" id="ARBA00022490"/>
    </source>
</evidence>
<dbReference type="InterPro" id="IPR027417">
    <property type="entry name" value="P-loop_NTPase"/>
</dbReference>
<dbReference type="Proteomes" id="UP000242180">
    <property type="component" value="Unassembled WGS sequence"/>
</dbReference>
<dbReference type="PANTHER" id="PTHR47969:SF15">
    <property type="entry name" value="CHROMOSOME-ASSOCIATED KINESIN KIF4A-RELATED"/>
    <property type="match status" value="1"/>
</dbReference>
<dbReference type="OMA" id="WSLKATY"/>
<feature type="region of interest" description="Disordered" evidence="8">
    <location>
        <begin position="282"/>
        <end position="306"/>
    </location>
</feature>
<dbReference type="PANTHER" id="PTHR47969">
    <property type="entry name" value="CHROMOSOME-ASSOCIATED KINESIN KIF4A-RELATED"/>
    <property type="match status" value="1"/>
</dbReference>
<dbReference type="Gene3D" id="1.10.287.1490">
    <property type="match status" value="1"/>
</dbReference>
<evidence type="ECO:0000256" key="8">
    <source>
        <dbReference type="SAM" id="MobiDB-lite"/>
    </source>
</evidence>
<dbReference type="GO" id="GO:0007018">
    <property type="term" value="P:microtubule-based movement"/>
    <property type="evidence" value="ECO:0007669"/>
    <property type="project" value="InterPro"/>
</dbReference>
<feature type="compositionally biased region" description="Low complexity" evidence="8">
    <location>
        <begin position="179"/>
        <end position="189"/>
    </location>
</feature>
<feature type="region of interest" description="Disordered" evidence="8">
    <location>
        <begin position="1928"/>
        <end position="1948"/>
    </location>
</feature>
<dbReference type="GO" id="GO:0005737">
    <property type="term" value="C:cytoplasm"/>
    <property type="evidence" value="ECO:0007669"/>
    <property type="project" value="UniProtKB-SubCell"/>
</dbReference>
<feature type="coiled-coil region" evidence="7">
    <location>
        <begin position="928"/>
        <end position="1122"/>
    </location>
</feature>
<feature type="coiled-coil region" evidence="7">
    <location>
        <begin position="1429"/>
        <end position="1541"/>
    </location>
</feature>
<dbReference type="PROSITE" id="PS00411">
    <property type="entry name" value="KINESIN_MOTOR_1"/>
    <property type="match status" value="1"/>
</dbReference>
<gene>
    <name evidence="10" type="ORF">BCR43DRAFT_564976</name>
</gene>
<dbReference type="GO" id="GO:0008017">
    <property type="term" value="F:microtubule binding"/>
    <property type="evidence" value="ECO:0007669"/>
    <property type="project" value="InterPro"/>
</dbReference>
<name>A0A1X2H811_SYNRA</name>
<feature type="coiled-coil region" evidence="7">
    <location>
        <begin position="494"/>
        <end position="521"/>
    </location>
</feature>
<feature type="coiled-coil region" evidence="7">
    <location>
        <begin position="1243"/>
        <end position="1351"/>
    </location>
</feature>
<dbReference type="SMART" id="SM00129">
    <property type="entry name" value="KISc"/>
    <property type="match status" value="1"/>
</dbReference>
<dbReference type="PRINTS" id="PR00380">
    <property type="entry name" value="KINESINHEAVY"/>
</dbReference>
<feature type="region of interest" description="Disordered" evidence="8">
    <location>
        <begin position="1865"/>
        <end position="1900"/>
    </location>
</feature>
<sequence>MAKEAHASAVQVALRIRPLTEKDRAQPRFANASEGDVLKAHDKTVHVVPHNKLFTFDHVFGTNSTQSQVFAALGHKSILKFIEGYNVTILAYGQTSSGKTYTMGTAQHQSGRYNTQDEGIVPRAMALLFDTLQHQDHSNSSNHINRPVTPSPSISSSTDTSTTKNRLRPPSRISKVPHTTSNSNNNSTNRQRYTVKVSFVEIYNEELNDLLNDAPPGERPPITIREDAKGHIYWTGVKELPVHSTDDVLYFLEQGTRNRATGSTDMNEKSSRSHAIFSVSLRQEKWVPSPTPTQSSSGRKSAMNSRNDVARHDDGEYIISTSKFHFVDLAGSERLKRTAAEGDRRKEGININAGLLALGNVISALGDTSKKSTHVPYRDSKLTRLLQDSLGGSATTLMIACVSPVEYNLSETLNTLGYANRARNIKNRIEKNEVEEWMTTDNLDLLRNMISKLKTELRVYKSGSISSATTVVPQQDTHGDLMTPTSNNDSVIDEDHLRQLIADLQRQVEELDGEASVTRERNRVVEAELKRLRKMESMRSNDSNMDFQHLVEPVIEEYEKSISSLESQLAMARAALNHSDMGMEEQQGKMTHYENLLEAQSQTVEDLRSRLAKVTEREHNNESYIEELEGKLMRSSNEALRDQELLNELKNRIMKLKETDENTEQYIFDLEQRLATSEAEKSRLSSQIEKMEEDMASKVSTNAKLQQRLSRVEDTDTQKMILKELDDLTARFQAVEQERDVLKAKVDAFEEQRGTNGTSSEKSVKTDATAAGTAAATLASEMRAKEDEDASRRKGFRRSYAEEKETPSSLAAVAAQKAEQRAQEEAARAMHLEREVRQLTEDHRETVKELDEVMLRYQETLEQLELLQHTPIPDDPSAHDGTDALSKEMSRAKEEEQVMRLEQIAKLEQYVGDLEAQIDSNQFQLKEMAKLEAYVGELEAQVDETRRTEQKLEQELKTANDRCRILQEMVDDQTEADSLEETLRELELARSNSDKAKKSLERDLEAQRAELAQVHDAHQKLTEAHAATQRELEKRTLSHEEALKKAAEAHMKAAEQLKTEHAEQQKMLQGELKALQARCDTLIAETGVDKSDQMREELTKTLQELQARNDELSRAHAALVQTHGELSQTHEMQATELAAKTQELEKLLQVTRQHEVDSARLVELQRMLQVKDTEIQQMQLQLAKVNETSEDELQQQRALLENRLQSSKERVSELGKAAEASHTRVGELEAALLDKDARYVEQEKRYHAQLKELETALQAKNDAVQSLRTELNEAVQERDKMASRLAELEVALLDKGAQGEVLQKKHDVRVREVEATAKAKDDELQALTTRLEEAIQSRDEHQVRLSELETSLLEKGIHGDELKKVHDARLTEIATLTEKLDTVTQARDTQKARVAELERALSETGEVSTAHKSRLRELEAADKVKTDQMQSLSSKLQEAIKMREEKERRLAELKEKLRSKEEEMQVLHEDLEDVSTALTESEAARRKAEEEQVKLLDQVTQENSQLATRNQELEEVLSNAKEELEQKESALQSTVHDMEQMLVNSDAKQTSSQEKITHLETLLARAANQALEADKVLQARLAEMESSQISASDVAETRLQEKEQELARATASVRHLEAEKQSLQQKLDEQTVAYRKADTDLASLRAAAALDQERLAKVSTELSNVTHALQEAKREVEACHAAATKAERHIEKLEHDVSALQTSNDEKDSSLRHLRSQVETHARTIGELRDQLEQAEFVKQVQTVDNAGDQQGLYEKRIAHLEAKAKRFEDENLEYVTLSEEMEGQVSSLMKQVESLTQQMEEGEQELEEYAAKVEELETALAEAEQNHQAWQQREQTLESDKAKLQAAVSELEMRCDALSKDLVEARQSQHQLQPSPSEPADMESLDTAKADAAKHKANADRIQDELIQTQGRLAQVQEQLTSLQEQHTQVRQESAAQLQEATKRHKKLEQDLATEKKHHAQAQRSISQLESQLEELMRKKNKFLCL</sequence>
<feature type="compositionally biased region" description="Low complexity" evidence="8">
    <location>
        <begin position="766"/>
        <end position="779"/>
    </location>
</feature>
<evidence type="ECO:0000313" key="11">
    <source>
        <dbReference type="Proteomes" id="UP000242180"/>
    </source>
</evidence>
<dbReference type="InterPro" id="IPR001752">
    <property type="entry name" value="Kinesin_motor_dom"/>
</dbReference>
<evidence type="ECO:0000256" key="4">
    <source>
        <dbReference type="ARBA" id="ARBA00022840"/>
    </source>
</evidence>
<feature type="domain" description="Kinesin motor" evidence="9">
    <location>
        <begin position="9"/>
        <end position="425"/>
    </location>
</feature>
<evidence type="ECO:0000256" key="1">
    <source>
        <dbReference type="ARBA" id="ARBA00004496"/>
    </source>
</evidence>
<feature type="binding site" evidence="6">
    <location>
        <begin position="93"/>
        <end position="100"/>
    </location>
    <ligand>
        <name>ATP</name>
        <dbReference type="ChEBI" id="CHEBI:30616"/>
    </ligand>
</feature>
<dbReference type="InterPro" id="IPR019821">
    <property type="entry name" value="Kinesin_motor_CS"/>
</dbReference>
<proteinExistence type="inferred from homology"/>
<protein>
    <recommendedName>
        <fullName evidence="9">Kinesin motor domain-containing protein</fullName>
    </recommendedName>
</protein>
<dbReference type="EMBL" id="MCGN01000007">
    <property type="protein sequence ID" value="ORY94715.1"/>
    <property type="molecule type" value="Genomic_DNA"/>
</dbReference>
<dbReference type="InterPro" id="IPR027640">
    <property type="entry name" value="Kinesin-like_fam"/>
</dbReference>
<feature type="compositionally biased region" description="Polar residues" evidence="8">
    <location>
        <begin position="292"/>
        <end position="306"/>
    </location>
</feature>
<feature type="coiled-coil region" evidence="7">
    <location>
        <begin position="815"/>
        <end position="870"/>
    </location>
</feature>
<dbReference type="GO" id="GO:0003777">
    <property type="term" value="F:microtubule motor activity"/>
    <property type="evidence" value="ECO:0007669"/>
    <property type="project" value="InterPro"/>
</dbReference>
<feature type="region of interest" description="Disordered" evidence="8">
    <location>
        <begin position="135"/>
        <end position="192"/>
    </location>
</feature>
<comment type="similarity">
    <text evidence="6">Belongs to the TRAFAC class myosin-kinesin ATPase superfamily. Kinesin family.</text>
</comment>
<feature type="compositionally biased region" description="Polar residues" evidence="8">
    <location>
        <begin position="1867"/>
        <end position="1876"/>
    </location>
</feature>
<feature type="coiled-coil region" evidence="7">
    <location>
        <begin position="1161"/>
        <end position="1217"/>
    </location>
</feature>
<comment type="caution">
    <text evidence="10">The sequence shown here is derived from an EMBL/GenBank/DDBJ whole genome shotgun (WGS) entry which is preliminary data.</text>
</comment>
<dbReference type="SUPFAM" id="SSF52540">
    <property type="entry name" value="P-loop containing nucleoside triphosphate hydrolases"/>
    <property type="match status" value="1"/>
</dbReference>
<dbReference type="OrthoDB" id="3176171at2759"/>
<feature type="coiled-coil region" evidence="7">
    <location>
        <begin position="555"/>
        <end position="752"/>
    </location>
</feature>
<dbReference type="Pfam" id="PF00225">
    <property type="entry name" value="Kinesin"/>
    <property type="match status" value="1"/>
</dbReference>
<dbReference type="GO" id="GO:0051231">
    <property type="term" value="P:spindle elongation"/>
    <property type="evidence" value="ECO:0007669"/>
    <property type="project" value="TreeGrafter"/>
</dbReference>
<feature type="region of interest" description="Disordered" evidence="8">
    <location>
        <begin position="752"/>
        <end position="812"/>
    </location>
</feature>
<dbReference type="GO" id="GO:0005875">
    <property type="term" value="C:microtubule associated complex"/>
    <property type="evidence" value="ECO:0007669"/>
    <property type="project" value="TreeGrafter"/>
</dbReference>
<dbReference type="InterPro" id="IPR036961">
    <property type="entry name" value="Kinesin_motor_dom_sf"/>
</dbReference>
<accession>A0A1X2H811</accession>
<keyword evidence="5 7" id="KW-0175">Coiled coil</keyword>
<reference evidence="10 11" key="1">
    <citation type="submission" date="2016-07" db="EMBL/GenBank/DDBJ databases">
        <title>Pervasive Adenine N6-methylation of Active Genes in Fungi.</title>
        <authorList>
            <consortium name="DOE Joint Genome Institute"/>
            <person name="Mondo S.J."/>
            <person name="Dannebaum R.O."/>
            <person name="Kuo R.C."/>
            <person name="Labutti K."/>
            <person name="Haridas S."/>
            <person name="Kuo A."/>
            <person name="Salamov A."/>
            <person name="Ahrendt S.R."/>
            <person name="Lipzen A."/>
            <person name="Sullivan W."/>
            <person name="Andreopoulos W.B."/>
            <person name="Clum A."/>
            <person name="Lindquist E."/>
            <person name="Daum C."/>
            <person name="Ramamoorthy G.K."/>
            <person name="Gryganskyi A."/>
            <person name="Culley D."/>
            <person name="Magnuson J.K."/>
            <person name="James T.Y."/>
            <person name="O'Malley M.A."/>
            <person name="Stajich J.E."/>
            <person name="Spatafora J.W."/>
            <person name="Visel A."/>
            <person name="Grigoriev I.V."/>
        </authorList>
    </citation>
    <scope>NUCLEOTIDE SEQUENCE [LARGE SCALE GENOMIC DNA]</scope>
    <source>
        <strain evidence="10 11">NRRL 2496</strain>
    </source>
</reference>
<comment type="subcellular location">
    <subcellularLocation>
        <location evidence="1">Cytoplasm</location>
    </subcellularLocation>
</comment>
<evidence type="ECO:0000256" key="7">
    <source>
        <dbReference type="SAM" id="Coils"/>
    </source>
</evidence>
<dbReference type="GO" id="GO:0007052">
    <property type="term" value="P:mitotic spindle organization"/>
    <property type="evidence" value="ECO:0007669"/>
    <property type="project" value="TreeGrafter"/>
</dbReference>
<organism evidence="10 11">
    <name type="scientific">Syncephalastrum racemosum</name>
    <name type="common">Filamentous fungus</name>
    <dbReference type="NCBI Taxonomy" id="13706"/>
    <lineage>
        <taxon>Eukaryota</taxon>
        <taxon>Fungi</taxon>
        <taxon>Fungi incertae sedis</taxon>
        <taxon>Mucoromycota</taxon>
        <taxon>Mucoromycotina</taxon>
        <taxon>Mucoromycetes</taxon>
        <taxon>Mucorales</taxon>
        <taxon>Syncephalastraceae</taxon>
        <taxon>Syncephalastrum</taxon>
    </lineage>
</organism>
<dbReference type="STRING" id="13706.A0A1X2H811"/>
<dbReference type="FunCoup" id="A0A1X2H811">
    <property type="interactions" value="666"/>
</dbReference>
<evidence type="ECO:0000256" key="5">
    <source>
        <dbReference type="ARBA" id="ARBA00023054"/>
    </source>
</evidence>
<keyword evidence="11" id="KW-1185">Reference proteome</keyword>
<dbReference type="Gene3D" id="3.40.850.10">
    <property type="entry name" value="Kinesin motor domain"/>
    <property type="match status" value="1"/>
</dbReference>
<evidence type="ECO:0000256" key="3">
    <source>
        <dbReference type="ARBA" id="ARBA00022741"/>
    </source>
</evidence>